<evidence type="ECO:0000256" key="16">
    <source>
        <dbReference type="ARBA" id="ARBA00031144"/>
    </source>
</evidence>
<dbReference type="GO" id="GO:0032991">
    <property type="term" value="C:protein-containing complex"/>
    <property type="evidence" value="ECO:0007669"/>
    <property type="project" value="Ensembl"/>
</dbReference>
<dbReference type="PANTHER" id="PTHR14066:SF2">
    <property type="entry name" value="NATRIURETIC PEPTIDES A"/>
    <property type="match status" value="1"/>
</dbReference>
<evidence type="ECO:0000313" key="24">
    <source>
        <dbReference type="Proteomes" id="UP000189704"/>
    </source>
</evidence>
<dbReference type="Proteomes" id="UP000189704">
    <property type="component" value="Unplaced"/>
</dbReference>
<dbReference type="RefSeq" id="XP_008062018.1">
    <property type="nucleotide sequence ID" value="XM_008063827.1"/>
</dbReference>
<keyword evidence="13 21" id="KW-0838">Vasoactive</keyword>
<keyword evidence="24" id="KW-1185">Reference proteome</keyword>
<evidence type="ECO:0000256" key="14">
    <source>
        <dbReference type="ARBA" id="ARBA00023157"/>
    </source>
</evidence>
<dbReference type="GO" id="GO:0007565">
    <property type="term" value="P:female pregnancy"/>
    <property type="evidence" value="ECO:0007669"/>
    <property type="project" value="Ensembl"/>
</dbReference>
<evidence type="ECO:0000256" key="9">
    <source>
        <dbReference type="ARBA" id="ARBA00011384"/>
    </source>
</evidence>
<evidence type="ECO:0000256" key="20">
    <source>
        <dbReference type="ARBA" id="ARBA00045221"/>
    </source>
</evidence>
<dbReference type="KEGG" id="csyr:103266203"/>
<evidence type="ECO:0000256" key="17">
    <source>
        <dbReference type="ARBA" id="ARBA00031619"/>
    </source>
</evidence>
<dbReference type="GO" id="GO:0005184">
    <property type="term" value="F:neuropeptide hormone activity"/>
    <property type="evidence" value="ECO:0007669"/>
    <property type="project" value="Ensembl"/>
</dbReference>
<evidence type="ECO:0000256" key="10">
    <source>
        <dbReference type="ARBA" id="ARBA00020078"/>
    </source>
</evidence>
<evidence type="ECO:0000256" key="7">
    <source>
        <dbReference type="ARBA" id="ARBA00004613"/>
    </source>
</evidence>
<dbReference type="GO" id="GO:0006457">
    <property type="term" value="P:protein folding"/>
    <property type="evidence" value="ECO:0007669"/>
    <property type="project" value="Ensembl"/>
</dbReference>
<dbReference type="GO" id="GO:0007168">
    <property type="term" value="P:receptor guanylyl cyclase signaling pathway"/>
    <property type="evidence" value="ECO:0007669"/>
    <property type="project" value="Ensembl"/>
</dbReference>
<comment type="function">
    <text evidence="20">May have a role in cardio-renal homeostasis through regulation of natriuresis, diuresis, vasodilation, and inhibiting aldosterone synthesis. In vitro, promotes the production of cGMP and induces vasodilation. May promote natriuresis, at least in part, by enhancing prostaglandin E2 synthesis resulting in the inhibition of renal Na+-K+-ATPase. However reports on the involvement of this peptide in mammal blood volume and blood pressure homeostasis are conflicting; according to a report, in vivo it is not sufficient to activate cGMP and does not inhibit collecting duct transport nor effect diuresis and natriuresis. Appears to bind to specific receptors that are distinct from the receptors bound by atrial natriuretic peptide and vessel dilator. Possibly enhances protein excretion in urine by decreasing proximal tubular protein reabsorption.</text>
</comment>
<evidence type="ECO:0000256" key="11">
    <source>
        <dbReference type="ARBA" id="ARBA00022525"/>
    </source>
</evidence>
<comment type="subunit">
    <text evidence="9">Homodimer; disulfide-linked antiparallel dimer.</text>
</comment>
<keyword evidence="23" id="KW-0732">Signal</keyword>
<feature type="compositionally biased region" description="Basic and acidic residues" evidence="22">
    <location>
        <begin position="91"/>
        <end position="101"/>
    </location>
</feature>
<dbReference type="GeneID" id="103266203"/>
<sequence>MGSFSATTMSFLLFLALQLPGPDGANPVYNAMSEADLMNFKDLLDHLEDKMPLEDEAVPPQVLSEQNDEVGGALSPLAEVLPWTGEASPAQRDEGALRRSPWDSANRSANLKNRLRTMLSLPRSLRRSSCFGGRIDRIGAQSGLGCNSFRYRR</sequence>
<dbReference type="GO" id="GO:0006182">
    <property type="term" value="P:cGMP biosynthetic process"/>
    <property type="evidence" value="ECO:0007669"/>
    <property type="project" value="Ensembl"/>
</dbReference>
<protein>
    <recommendedName>
        <fullName evidence="10">Natriuretic peptides A</fullName>
    </recommendedName>
    <alternativeName>
        <fullName evidence="17">Atrial natriuretic factor prohormone</fullName>
    </alternativeName>
    <alternativeName>
        <fullName evidence="18">Atrial natriuretic peptide prohormone</fullName>
    </alternativeName>
    <alternativeName>
        <fullName evidence="16">Atriopeptigen</fullName>
    </alternativeName>
    <alternativeName>
        <fullName evidence="15">Cardiodilatin</fullName>
    </alternativeName>
    <alternativeName>
        <fullName evidence="19">preproCDD-ANF</fullName>
    </alternativeName>
</protein>
<evidence type="ECO:0000256" key="8">
    <source>
        <dbReference type="ARBA" id="ARBA00009041"/>
    </source>
</evidence>
<evidence type="ECO:0000256" key="4">
    <source>
        <dbReference type="ARBA" id="ARBA00003244"/>
    </source>
</evidence>
<comment type="function">
    <text evidence="5">May have a role in cardio-renal homeostasis through regulation of diuresis and inhibiting aldosterone synthesis. In vitro, promotes the production of cGMP and induces vasodilation. May promote natriuresis, at least in part, by enhancing prostaglandin E2 synthesis resulting in the inhibition of renal Na+-K+-ATPase. May have a role in potassium excretion but not sodium excretion (natriuresis). Possibly enhances protein excretion in urine by decreasing proximal tubular protein reabsorption.</text>
</comment>
<dbReference type="GO" id="GO:0060452">
    <property type="term" value="P:positive regulation of cardiac muscle contraction"/>
    <property type="evidence" value="ECO:0007669"/>
    <property type="project" value="Ensembl"/>
</dbReference>
<evidence type="ECO:0000256" key="22">
    <source>
        <dbReference type="SAM" id="MobiDB-lite"/>
    </source>
</evidence>
<dbReference type="InterPro" id="IPR002407">
    <property type="entry name" value="Natriuretic_peptide_atrial"/>
</dbReference>
<evidence type="ECO:0000256" key="21">
    <source>
        <dbReference type="RuleBase" id="RU003686"/>
    </source>
</evidence>
<keyword evidence="12" id="KW-0372">Hormone</keyword>
<comment type="function">
    <text evidence="2">Hormone produced in the kidneys that appears to be important for maintaining cardio-renal homeostasis. Mediates vasodilation, natriuresis and diuresis primarily in the renal system, in order to maintain the extracellular fluid volume and control the fluid-electrolyte balance. Specifically binds and stimulates cGMP production by renal transmembrane receptors, likely NPR1. Urodilatin not ANP, may be the natriuretic peptide responsible for the regulation of sodium and water homeostasis in the kidney.</text>
</comment>
<dbReference type="GO" id="GO:0003085">
    <property type="term" value="P:negative regulation of systemic arterial blood pressure"/>
    <property type="evidence" value="ECO:0007669"/>
    <property type="project" value="TreeGrafter"/>
</dbReference>
<dbReference type="InterPro" id="IPR030480">
    <property type="entry name" value="Natr_peptide_CS"/>
</dbReference>
<accession>A0A1U7TZW9</accession>
<dbReference type="GO" id="GO:0060372">
    <property type="term" value="P:regulation of atrial cardiac muscle cell membrane repolarization"/>
    <property type="evidence" value="ECO:0007669"/>
    <property type="project" value="Ensembl"/>
</dbReference>
<dbReference type="PROSITE" id="PS00263">
    <property type="entry name" value="NATRIURETIC_PEPTIDE"/>
    <property type="match status" value="1"/>
</dbReference>
<dbReference type="PANTHER" id="PTHR14066">
    <property type="entry name" value="ATRIAL NATRIURETIC FACTOR PRECURSOR"/>
    <property type="match status" value="1"/>
</dbReference>
<comment type="subcellular location">
    <subcellularLocation>
        <location evidence="7 21">Secreted</location>
    </subcellularLocation>
</comment>
<evidence type="ECO:0000256" key="6">
    <source>
        <dbReference type="ARBA" id="ARBA00003360"/>
    </source>
</evidence>
<evidence type="ECO:0000256" key="5">
    <source>
        <dbReference type="ARBA" id="ARBA00003298"/>
    </source>
</evidence>
<dbReference type="GO" id="GO:0010460">
    <property type="term" value="P:positive regulation of heart rate"/>
    <property type="evidence" value="ECO:0007669"/>
    <property type="project" value="Ensembl"/>
</dbReference>
<evidence type="ECO:0000256" key="3">
    <source>
        <dbReference type="ARBA" id="ARBA00002948"/>
    </source>
</evidence>
<name>A0A1U7TZW9_CARSF</name>
<evidence type="ECO:0000256" key="1">
    <source>
        <dbReference type="ARBA" id="ARBA00002352"/>
    </source>
</evidence>
<dbReference type="GO" id="GO:0014898">
    <property type="term" value="P:cardiac muscle hypertrophy in response to stress"/>
    <property type="evidence" value="ECO:0007669"/>
    <property type="project" value="Ensembl"/>
</dbReference>
<keyword evidence="14" id="KW-1015">Disulfide bond</keyword>
<dbReference type="AlphaFoldDB" id="A0A1U7TZW9"/>
<evidence type="ECO:0000256" key="2">
    <source>
        <dbReference type="ARBA" id="ARBA00002857"/>
    </source>
</evidence>
<evidence type="ECO:0000256" key="23">
    <source>
        <dbReference type="SAM" id="SignalP"/>
    </source>
</evidence>
<dbReference type="GO" id="GO:0005615">
    <property type="term" value="C:extracellular space"/>
    <property type="evidence" value="ECO:0007669"/>
    <property type="project" value="Ensembl"/>
</dbReference>
<keyword evidence="11" id="KW-0964">Secreted</keyword>
<dbReference type="GO" id="GO:0019934">
    <property type="term" value="P:cGMP-mediated signaling"/>
    <property type="evidence" value="ECO:0007669"/>
    <property type="project" value="TreeGrafter"/>
</dbReference>
<dbReference type="SMART" id="SM00183">
    <property type="entry name" value="NAT_PEP"/>
    <property type="match status" value="1"/>
</dbReference>
<dbReference type="GO" id="GO:0005737">
    <property type="term" value="C:cytoplasm"/>
    <property type="evidence" value="ECO:0007669"/>
    <property type="project" value="Ensembl"/>
</dbReference>
<dbReference type="PRINTS" id="PR00711">
    <property type="entry name" value="ANATPEPTIDE"/>
</dbReference>
<organism evidence="24 25">
    <name type="scientific">Carlito syrichta</name>
    <name type="common">Philippine tarsier</name>
    <name type="synonym">Tarsius syrichta</name>
    <dbReference type="NCBI Taxonomy" id="1868482"/>
    <lineage>
        <taxon>Eukaryota</taxon>
        <taxon>Metazoa</taxon>
        <taxon>Chordata</taxon>
        <taxon>Craniata</taxon>
        <taxon>Vertebrata</taxon>
        <taxon>Euteleostomi</taxon>
        <taxon>Mammalia</taxon>
        <taxon>Eutheria</taxon>
        <taxon>Euarchontoglires</taxon>
        <taxon>Primates</taxon>
        <taxon>Haplorrhini</taxon>
        <taxon>Tarsiiformes</taxon>
        <taxon>Tarsiidae</taxon>
        <taxon>Carlito</taxon>
    </lineage>
</organism>
<evidence type="ECO:0000313" key="25">
    <source>
        <dbReference type="RefSeq" id="XP_008062018.1"/>
    </source>
</evidence>
<dbReference type="GO" id="GO:0007218">
    <property type="term" value="P:neuropeptide signaling pathway"/>
    <property type="evidence" value="ECO:0007669"/>
    <property type="project" value="Ensembl"/>
</dbReference>
<evidence type="ECO:0000256" key="18">
    <source>
        <dbReference type="ARBA" id="ARBA00032736"/>
    </source>
</evidence>
<dbReference type="GO" id="GO:0030250">
    <property type="term" value="F:guanylate cyclase activator activity"/>
    <property type="evidence" value="ECO:0007669"/>
    <property type="project" value="Ensembl"/>
</dbReference>
<feature type="signal peptide" evidence="23">
    <location>
        <begin position="1"/>
        <end position="24"/>
    </location>
</feature>
<dbReference type="GO" id="GO:0043114">
    <property type="term" value="P:regulation of vascular permeability"/>
    <property type="evidence" value="ECO:0007669"/>
    <property type="project" value="Ensembl"/>
</dbReference>
<evidence type="ECO:0000256" key="19">
    <source>
        <dbReference type="ARBA" id="ARBA00033220"/>
    </source>
</evidence>
<comment type="function">
    <text evidence="1">May have a role in cardio-renal homeostasis through regulation of natriuresis and vasodilation. In vivo promotes natriuresis and in vitro, vasodilates renal artery strips.</text>
</comment>
<reference evidence="25" key="1">
    <citation type="submission" date="2025-08" db="UniProtKB">
        <authorList>
            <consortium name="RefSeq"/>
        </authorList>
    </citation>
    <scope>IDENTIFICATION</scope>
</reference>
<dbReference type="CTD" id="4878"/>
<comment type="function">
    <text evidence="3">May have a role in cardio-renal homeostasis through regulation of natriuresis and vasodilation. In vivo promotes natriuresis. In vitro, selectively vasodilates intestinal smooth muscle but not vascular smooth muscle strips.</text>
</comment>
<dbReference type="GO" id="GO:0071855">
    <property type="term" value="F:neuropeptide receptor binding"/>
    <property type="evidence" value="ECO:0007669"/>
    <property type="project" value="Ensembl"/>
</dbReference>
<feature type="chain" id="PRO_5010554735" description="Natriuretic peptides A" evidence="23">
    <location>
        <begin position="25"/>
        <end position="153"/>
    </location>
</feature>
<dbReference type="OrthoDB" id="8865096at2759"/>
<dbReference type="GO" id="GO:1903766">
    <property type="term" value="P:positive regulation of potassium ion export across plasma membrane"/>
    <property type="evidence" value="ECO:0007669"/>
    <property type="project" value="Ensembl"/>
</dbReference>
<dbReference type="PRINTS" id="PR00710">
    <property type="entry name" value="NATPEPTIDES"/>
</dbReference>
<comment type="function">
    <text evidence="6">May have a role in cardio-renal homeostasis through regulation of natriuresis and vasodilation. In vivo promotes natriuresis. In vitro, selectively vasodilates intestinal and vascular smooth muscle strips.</text>
</comment>
<feature type="region of interest" description="Disordered" evidence="22">
    <location>
        <begin position="83"/>
        <end position="103"/>
    </location>
</feature>
<dbReference type="GO" id="GO:0097746">
    <property type="term" value="P:blood vessel diameter maintenance"/>
    <property type="evidence" value="ECO:0007669"/>
    <property type="project" value="UniProtKB-KW"/>
</dbReference>
<dbReference type="InterPro" id="IPR000663">
    <property type="entry name" value="Natr_peptide"/>
</dbReference>
<dbReference type="OMA" id="GPWDASD"/>
<gene>
    <name evidence="25" type="primary">NPPA</name>
</gene>
<dbReference type="GO" id="GO:0036376">
    <property type="term" value="P:sodium ion export across plasma membrane"/>
    <property type="evidence" value="ECO:0007669"/>
    <property type="project" value="Ensembl"/>
</dbReference>
<dbReference type="Pfam" id="PF00212">
    <property type="entry name" value="ANP"/>
    <property type="match status" value="1"/>
</dbReference>
<evidence type="ECO:0000256" key="13">
    <source>
        <dbReference type="ARBA" id="ARBA00022858"/>
    </source>
</evidence>
<evidence type="ECO:0000256" key="12">
    <source>
        <dbReference type="ARBA" id="ARBA00022702"/>
    </source>
</evidence>
<dbReference type="STRING" id="1868482.ENSTSYP00000027101"/>
<dbReference type="InterPro" id="IPR050787">
    <property type="entry name" value="Natriuretic_peptide"/>
</dbReference>
<comment type="similarity">
    <text evidence="8 21">Belongs to the natriuretic peptide family.</text>
</comment>
<proteinExistence type="inferred from homology"/>
<evidence type="ECO:0000256" key="15">
    <source>
        <dbReference type="ARBA" id="ARBA00030903"/>
    </source>
</evidence>
<dbReference type="GO" id="GO:0051427">
    <property type="term" value="F:hormone receptor binding"/>
    <property type="evidence" value="ECO:0007669"/>
    <property type="project" value="Ensembl"/>
</dbReference>
<comment type="function">
    <text evidence="4">May have a role in cardio-renal homeostasis through regulation of regulation of natriuresis and vasodilation. In vivo promotes natriuresis. In vitro, vasodilates intestinal smooth muscle but not smooth muscle strips.</text>
</comment>